<name>A0ABR3JMI8_9AGAR</name>
<evidence type="ECO:0000256" key="1">
    <source>
        <dbReference type="SAM" id="MobiDB-lite"/>
    </source>
</evidence>
<feature type="region of interest" description="Disordered" evidence="1">
    <location>
        <begin position="1"/>
        <end position="49"/>
    </location>
</feature>
<dbReference type="SUPFAM" id="SSF51905">
    <property type="entry name" value="FAD/NAD(P)-binding domain"/>
    <property type="match status" value="1"/>
</dbReference>
<evidence type="ECO:0000313" key="4">
    <source>
        <dbReference type="Proteomes" id="UP001556367"/>
    </source>
</evidence>
<sequence length="507" mass="55368">MSQVTRNPLAHEPFANTEASAPPVSRLAQSDPDAHDGIRSTTNAKEYTSPGYPLADPCLSFWLQHTRTSSLLGHRTTPDLPSAAEVVIIGAGMSGAATAYYLLTGPNPPKSVLLLEAREACHGATGRNGGHCRPDRYLGYRAYKKHFGREQALKILENEKDTLALMTEVVAKEKIDCEFELCDTFDVALSDEFADELLQLYQEYKSDGGQTEAIVEFITDAELAKKRTRIAAAKVASVQPAATFWPYKFVEHILSLCIREHGLELQTSTKVTSVSQADSSTEGKESSWIVHTDRGDIAAQKVVYTTNAYTATLLPEFLGYIVPFRGQCAAIVPPPAYSGPKAIRSSMSLNDHDYFFQRPKDGIIIAGGGWRYSDCTDDTTKSAGMTKHLKTMMKSYLADWDTEALGEGLLTDWTGIMGYTPEFVPFVGKLEGKPNAFINAGHAGHGMSRVMTASRGIAAIIRGDSWATTGLPECFQPTRERLSGHKIGLGFTRSELLDRQRVDGIAG</sequence>
<proteinExistence type="predicted"/>
<protein>
    <recommendedName>
        <fullName evidence="2">FAD dependent oxidoreductase domain-containing protein</fullName>
    </recommendedName>
</protein>
<dbReference type="Gene3D" id="3.50.50.60">
    <property type="entry name" value="FAD/NAD(P)-binding domain"/>
    <property type="match status" value="1"/>
</dbReference>
<dbReference type="EMBL" id="JASNQZ010000006">
    <property type="protein sequence ID" value="KAL0956567.1"/>
    <property type="molecule type" value="Genomic_DNA"/>
</dbReference>
<dbReference type="PANTHER" id="PTHR13847:SF260">
    <property type="entry name" value="FAD DEPENDENT OXIDOREDUCTASE DOMAIN-CONTAINING PROTEIN"/>
    <property type="match status" value="1"/>
</dbReference>
<gene>
    <name evidence="3" type="ORF">HGRIS_002704</name>
</gene>
<dbReference type="InterPro" id="IPR006076">
    <property type="entry name" value="FAD-dep_OxRdtase"/>
</dbReference>
<dbReference type="Proteomes" id="UP001556367">
    <property type="component" value="Unassembled WGS sequence"/>
</dbReference>
<comment type="caution">
    <text evidence="3">The sequence shown here is derived from an EMBL/GenBank/DDBJ whole genome shotgun (WGS) entry which is preliminary data.</text>
</comment>
<organism evidence="3 4">
    <name type="scientific">Hohenbuehelia grisea</name>
    <dbReference type="NCBI Taxonomy" id="104357"/>
    <lineage>
        <taxon>Eukaryota</taxon>
        <taxon>Fungi</taxon>
        <taxon>Dikarya</taxon>
        <taxon>Basidiomycota</taxon>
        <taxon>Agaricomycotina</taxon>
        <taxon>Agaricomycetes</taxon>
        <taxon>Agaricomycetidae</taxon>
        <taxon>Agaricales</taxon>
        <taxon>Pleurotineae</taxon>
        <taxon>Pleurotaceae</taxon>
        <taxon>Hohenbuehelia</taxon>
    </lineage>
</organism>
<dbReference type="Pfam" id="PF01266">
    <property type="entry name" value="DAO"/>
    <property type="match status" value="1"/>
</dbReference>
<feature type="domain" description="FAD dependent oxidoreductase" evidence="2">
    <location>
        <begin position="86"/>
        <end position="455"/>
    </location>
</feature>
<evidence type="ECO:0000259" key="2">
    <source>
        <dbReference type="Pfam" id="PF01266"/>
    </source>
</evidence>
<accession>A0ABR3JMI8</accession>
<evidence type="ECO:0000313" key="3">
    <source>
        <dbReference type="EMBL" id="KAL0956567.1"/>
    </source>
</evidence>
<dbReference type="InterPro" id="IPR036188">
    <property type="entry name" value="FAD/NAD-bd_sf"/>
</dbReference>
<reference evidence="4" key="1">
    <citation type="submission" date="2024-06" db="EMBL/GenBank/DDBJ databases">
        <title>Multi-omics analyses provide insights into the biosynthesis of the anticancer antibiotic pleurotin in Hohenbuehelia grisea.</title>
        <authorList>
            <person name="Weaver J.A."/>
            <person name="Alberti F."/>
        </authorList>
    </citation>
    <scope>NUCLEOTIDE SEQUENCE [LARGE SCALE GENOMIC DNA]</scope>
    <source>
        <strain evidence="4">T-177</strain>
    </source>
</reference>
<dbReference type="PANTHER" id="PTHR13847">
    <property type="entry name" value="SARCOSINE DEHYDROGENASE-RELATED"/>
    <property type="match status" value="1"/>
</dbReference>
<keyword evidence="4" id="KW-1185">Reference proteome</keyword>
<dbReference type="Gene3D" id="3.30.9.10">
    <property type="entry name" value="D-Amino Acid Oxidase, subunit A, domain 2"/>
    <property type="match status" value="1"/>
</dbReference>